<sequence>MENSGARNKKIKAEHDDINDPWCIKKKLCQSDISGGLSRLLLGSDCVESHILPFWNDDQIAKIKEGLPVTVLDCNTMTEHEMVFKKWNNGANVLMKNWVNDFVKRRELKLGDEIGLFWDNHCSIFKFAVLDQAAS</sequence>
<evidence type="ECO:0000313" key="6">
    <source>
        <dbReference type="EMBL" id="OMP02745.1"/>
    </source>
</evidence>
<dbReference type="Gene3D" id="2.40.330.10">
    <property type="entry name" value="DNA-binding pseudobarrel domain"/>
    <property type="match status" value="1"/>
</dbReference>
<dbReference type="EMBL" id="AWUE01014588">
    <property type="protein sequence ID" value="OMP02745.1"/>
    <property type="molecule type" value="Genomic_DNA"/>
</dbReference>
<evidence type="ECO:0000256" key="3">
    <source>
        <dbReference type="ARBA" id="ARBA00023125"/>
    </source>
</evidence>
<keyword evidence="4" id="KW-0804">Transcription</keyword>
<evidence type="ECO:0000256" key="2">
    <source>
        <dbReference type="ARBA" id="ARBA00023015"/>
    </source>
</evidence>
<dbReference type="InterPro" id="IPR015300">
    <property type="entry name" value="DNA-bd_pseudobarrel_sf"/>
</dbReference>
<dbReference type="GO" id="GO:0005634">
    <property type="term" value="C:nucleus"/>
    <property type="evidence" value="ECO:0007669"/>
    <property type="project" value="UniProtKB-SubCell"/>
</dbReference>
<gene>
    <name evidence="6" type="ORF">COLO4_10852</name>
</gene>
<dbReference type="GO" id="GO:0003677">
    <property type="term" value="F:DNA binding"/>
    <property type="evidence" value="ECO:0007669"/>
    <property type="project" value="UniProtKB-KW"/>
</dbReference>
<evidence type="ECO:0000256" key="4">
    <source>
        <dbReference type="ARBA" id="ARBA00023163"/>
    </source>
</evidence>
<protein>
    <recommendedName>
        <fullName evidence="8">TF-B3 domain-containing protein</fullName>
    </recommendedName>
</protein>
<keyword evidence="3" id="KW-0238">DNA-binding</keyword>
<dbReference type="PANTHER" id="PTHR34269:SF11">
    <property type="entry name" value="B3 DOMAIN PROTEIN"/>
    <property type="match status" value="1"/>
</dbReference>
<dbReference type="OrthoDB" id="1915967at2759"/>
<dbReference type="InterPro" id="IPR003340">
    <property type="entry name" value="B3_DNA-bd"/>
</dbReference>
<proteinExistence type="predicted"/>
<dbReference type="AlphaFoldDB" id="A0A1R3K6M0"/>
<accession>A0A1R3K6M0</accession>
<dbReference type="CDD" id="cd10017">
    <property type="entry name" value="B3_DNA"/>
    <property type="match status" value="1"/>
</dbReference>
<keyword evidence="5" id="KW-0539">Nucleus</keyword>
<dbReference type="SUPFAM" id="SSF101936">
    <property type="entry name" value="DNA-binding pseudobarrel domain"/>
    <property type="match status" value="1"/>
</dbReference>
<comment type="subcellular location">
    <subcellularLocation>
        <location evidence="1">Nucleus</location>
    </subcellularLocation>
</comment>
<evidence type="ECO:0000256" key="5">
    <source>
        <dbReference type="ARBA" id="ARBA00023242"/>
    </source>
</evidence>
<keyword evidence="7" id="KW-1185">Reference proteome</keyword>
<dbReference type="InterPro" id="IPR051442">
    <property type="entry name" value="B3_domain"/>
</dbReference>
<reference evidence="7" key="1">
    <citation type="submission" date="2013-09" db="EMBL/GenBank/DDBJ databases">
        <title>Corchorus olitorius genome sequencing.</title>
        <authorList>
            <person name="Alam M."/>
            <person name="Haque M.S."/>
            <person name="Islam M.S."/>
            <person name="Emdad E.M."/>
            <person name="Islam M.M."/>
            <person name="Ahmed B."/>
            <person name="Halim A."/>
            <person name="Hossen Q.M.M."/>
            <person name="Hossain M.Z."/>
            <person name="Ahmed R."/>
            <person name="Khan M.M."/>
            <person name="Islam R."/>
            <person name="Rashid M.M."/>
            <person name="Khan S.A."/>
            <person name="Rahman M.S."/>
            <person name="Alam M."/>
            <person name="Yahiya A.S."/>
            <person name="Khan M.S."/>
            <person name="Azam M.S."/>
            <person name="Haque T."/>
            <person name="Lashkar M.Z.H."/>
            <person name="Akhand A.I."/>
            <person name="Morshed G."/>
            <person name="Roy S."/>
            <person name="Uddin K.S."/>
            <person name="Rabeya T."/>
            <person name="Hossain A.S."/>
            <person name="Chowdhury A."/>
            <person name="Snigdha A.R."/>
            <person name="Mortoza M.S."/>
            <person name="Matin S.A."/>
            <person name="Hoque S.M.E."/>
            <person name="Islam M.K."/>
            <person name="Roy D.K."/>
            <person name="Haider R."/>
            <person name="Moosa M.M."/>
            <person name="Elias S.M."/>
            <person name="Hasan A.M."/>
            <person name="Jahan S."/>
            <person name="Shafiuddin M."/>
            <person name="Mahmood N."/>
            <person name="Shommy N.S."/>
        </authorList>
    </citation>
    <scope>NUCLEOTIDE SEQUENCE [LARGE SCALE GENOMIC DNA]</scope>
    <source>
        <strain evidence="7">cv. O-4</strain>
    </source>
</reference>
<evidence type="ECO:0008006" key="8">
    <source>
        <dbReference type="Google" id="ProtNLM"/>
    </source>
</evidence>
<name>A0A1R3K6M0_9ROSI</name>
<dbReference type="PANTHER" id="PTHR34269">
    <property type="entry name" value="TRANSCRIPTION FACTOR B3-DOMAIN FAMILY-RELATED"/>
    <property type="match status" value="1"/>
</dbReference>
<comment type="caution">
    <text evidence="6">The sequence shown here is derived from an EMBL/GenBank/DDBJ whole genome shotgun (WGS) entry which is preliminary data.</text>
</comment>
<organism evidence="6 7">
    <name type="scientific">Corchorus olitorius</name>
    <dbReference type="NCBI Taxonomy" id="93759"/>
    <lineage>
        <taxon>Eukaryota</taxon>
        <taxon>Viridiplantae</taxon>
        <taxon>Streptophyta</taxon>
        <taxon>Embryophyta</taxon>
        <taxon>Tracheophyta</taxon>
        <taxon>Spermatophyta</taxon>
        <taxon>Magnoliopsida</taxon>
        <taxon>eudicotyledons</taxon>
        <taxon>Gunneridae</taxon>
        <taxon>Pentapetalae</taxon>
        <taxon>rosids</taxon>
        <taxon>malvids</taxon>
        <taxon>Malvales</taxon>
        <taxon>Malvaceae</taxon>
        <taxon>Grewioideae</taxon>
        <taxon>Apeibeae</taxon>
        <taxon>Corchorus</taxon>
    </lineage>
</organism>
<evidence type="ECO:0000313" key="7">
    <source>
        <dbReference type="Proteomes" id="UP000187203"/>
    </source>
</evidence>
<keyword evidence="2" id="KW-0805">Transcription regulation</keyword>
<evidence type="ECO:0000256" key="1">
    <source>
        <dbReference type="ARBA" id="ARBA00004123"/>
    </source>
</evidence>
<dbReference type="Proteomes" id="UP000187203">
    <property type="component" value="Unassembled WGS sequence"/>
</dbReference>